<name>A0AAQ3P8H3_VIGMU</name>
<dbReference type="PANTHER" id="PTHR48451:SF1">
    <property type="entry name" value="DUF4218 DOMAIN-CONTAINING PROTEIN"/>
    <property type="match status" value="1"/>
</dbReference>
<dbReference type="AlphaFoldDB" id="A0AAQ3P8H3"/>
<proteinExistence type="predicted"/>
<sequence>MSMDLKFLARGPLGNARRFTAYNINGFKFRTLTRDEGLRTQNSGVFLTSNAACVSSSVDRNLRQADLPYYGKLEDIIELNYYGRFKVVLFKCKWVDTKRERGYINFDRLIHIGDREELKPYMEASQAQMVEEEVYENEPYEDQQLEKFYSNDNEYVQLATNQLDDDIHD</sequence>
<dbReference type="Pfam" id="PF13952">
    <property type="entry name" value="DUF4216"/>
    <property type="match status" value="1"/>
</dbReference>
<evidence type="ECO:0000313" key="3">
    <source>
        <dbReference type="Proteomes" id="UP001374535"/>
    </source>
</evidence>
<protein>
    <recommendedName>
        <fullName evidence="1">DUF4216 domain-containing protein</fullName>
    </recommendedName>
</protein>
<organism evidence="2 3">
    <name type="scientific">Vigna mungo</name>
    <name type="common">Black gram</name>
    <name type="synonym">Phaseolus mungo</name>
    <dbReference type="NCBI Taxonomy" id="3915"/>
    <lineage>
        <taxon>Eukaryota</taxon>
        <taxon>Viridiplantae</taxon>
        <taxon>Streptophyta</taxon>
        <taxon>Embryophyta</taxon>
        <taxon>Tracheophyta</taxon>
        <taxon>Spermatophyta</taxon>
        <taxon>Magnoliopsida</taxon>
        <taxon>eudicotyledons</taxon>
        <taxon>Gunneridae</taxon>
        <taxon>Pentapetalae</taxon>
        <taxon>rosids</taxon>
        <taxon>fabids</taxon>
        <taxon>Fabales</taxon>
        <taxon>Fabaceae</taxon>
        <taxon>Papilionoideae</taxon>
        <taxon>50 kb inversion clade</taxon>
        <taxon>NPAAA clade</taxon>
        <taxon>indigoferoid/millettioid clade</taxon>
        <taxon>Phaseoleae</taxon>
        <taxon>Vigna</taxon>
    </lineage>
</organism>
<dbReference type="PANTHER" id="PTHR48451">
    <property type="entry name" value="DUF4218 DOMAIN-CONTAINING PROTEIN"/>
    <property type="match status" value="1"/>
</dbReference>
<keyword evidence="3" id="KW-1185">Reference proteome</keyword>
<dbReference type="InterPro" id="IPR025312">
    <property type="entry name" value="DUF4216"/>
</dbReference>
<reference evidence="2 3" key="1">
    <citation type="journal article" date="2023" name="Life. Sci Alliance">
        <title>Evolutionary insights into 3D genome organization and epigenetic landscape of Vigna mungo.</title>
        <authorList>
            <person name="Junaid A."/>
            <person name="Singh B."/>
            <person name="Bhatia S."/>
        </authorList>
    </citation>
    <scope>NUCLEOTIDE SEQUENCE [LARGE SCALE GENOMIC DNA]</scope>
    <source>
        <strain evidence="2">Urdbean</strain>
    </source>
</reference>
<dbReference type="EMBL" id="CP144700">
    <property type="protein sequence ID" value="WVZ23715.1"/>
    <property type="molecule type" value="Genomic_DNA"/>
</dbReference>
<evidence type="ECO:0000313" key="2">
    <source>
        <dbReference type="EMBL" id="WVZ23715.1"/>
    </source>
</evidence>
<accession>A0AAQ3P8H3</accession>
<feature type="domain" description="DUF4216" evidence="1">
    <location>
        <begin position="77"/>
        <end position="130"/>
    </location>
</feature>
<evidence type="ECO:0000259" key="1">
    <source>
        <dbReference type="Pfam" id="PF13952"/>
    </source>
</evidence>
<gene>
    <name evidence="2" type="ORF">V8G54_002259</name>
</gene>
<dbReference type="Proteomes" id="UP001374535">
    <property type="component" value="Chromosome 1"/>
</dbReference>